<proteinExistence type="predicted"/>
<organism evidence="4">
    <name type="scientific">Medioppia subpectinata</name>
    <dbReference type="NCBI Taxonomy" id="1979941"/>
    <lineage>
        <taxon>Eukaryota</taxon>
        <taxon>Metazoa</taxon>
        <taxon>Ecdysozoa</taxon>
        <taxon>Arthropoda</taxon>
        <taxon>Chelicerata</taxon>
        <taxon>Arachnida</taxon>
        <taxon>Acari</taxon>
        <taxon>Acariformes</taxon>
        <taxon>Sarcoptiformes</taxon>
        <taxon>Oribatida</taxon>
        <taxon>Brachypylina</taxon>
        <taxon>Oppioidea</taxon>
        <taxon>Oppiidae</taxon>
        <taxon>Medioppia</taxon>
    </lineage>
</organism>
<reference evidence="4" key="1">
    <citation type="submission" date="2020-11" db="EMBL/GenBank/DDBJ databases">
        <authorList>
            <person name="Tran Van P."/>
        </authorList>
    </citation>
    <scope>NUCLEOTIDE SEQUENCE</scope>
</reference>
<feature type="domain" description="Lariat debranching enzyme C-terminal" evidence="3">
    <location>
        <begin position="1"/>
        <end position="112"/>
    </location>
</feature>
<feature type="compositionally biased region" description="Basic and acidic residues" evidence="2">
    <location>
        <begin position="150"/>
        <end position="159"/>
    </location>
</feature>
<dbReference type="PANTHER" id="PTHR12849:SF0">
    <property type="entry name" value="LARIAT DEBRANCHING ENZYME"/>
    <property type="match status" value="1"/>
</dbReference>
<sequence>MEIIDIEPSVPSSSDCLEYDAEWLAILKSTDKLSSIDRKCSVPAMWSTLHKVTESDINGVKQLFDNDLKIPQNFEVSEPALQESDSDPQRLRNYTNPRTVEFCKRLGITDPMAAIIESLKPLPNPDQISISDDEEDEDEEQTLYGTSDDNPLKRHKPEDTIDGGDLFFVDKGTELPKGDNMDEIKAQNMNTNNESNESNTPIASLKEENLTKRQLKRRADKLKRKTELRQLEKLDTNHRKDTKTEINKYTKKMVTKKRLQSRREMIISRLEWAKANLPMKSPHEDIDVITLDQLSHKRESII</sequence>
<keyword evidence="1" id="KW-0175">Coiled coil</keyword>
<dbReference type="Pfam" id="PF05011">
    <property type="entry name" value="DBR1"/>
    <property type="match status" value="1"/>
</dbReference>
<dbReference type="GO" id="GO:0000398">
    <property type="term" value="P:mRNA splicing, via spliceosome"/>
    <property type="evidence" value="ECO:0007669"/>
    <property type="project" value="TreeGrafter"/>
</dbReference>
<dbReference type="InterPro" id="IPR007708">
    <property type="entry name" value="DBR1_C"/>
</dbReference>
<dbReference type="PANTHER" id="PTHR12849">
    <property type="entry name" value="RNA LARIAT DEBRANCHING ENZYME"/>
    <property type="match status" value="1"/>
</dbReference>
<dbReference type="EMBL" id="CAJPIZ010009448">
    <property type="protein sequence ID" value="CAG2111854.1"/>
    <property type="molecule type" value="Genomic_DNA"/>
</dbReference>
<accession>A0A7R9KXT9</accession>
<gene>
    <name evidence="4" type="ORF">OSB1V03_LOCUS11833</name>
</gene>
<evidence type="ECO:0000313" key="4">
    <source>
        <dbReference type="EMBL" id="CAD7631424.1"/>
    </source>
</evidence>
<evidence type="ECO:0000256" key="2">
    <source>
        <dbReference type="SAM" id="MobiDB-lite"/>
    </source>
</evidence>
<evidence type="ECO:0000313" key="5">
    <source>
        <dbReference type="Proteomes" id="UP000759131"/>
    </source>
</evidence>
<dbReference type="OrthoDB" id="407609at2759"/>
<evidence type="ECO:0000259" key="3">
    <source>
        <dbReference type="SMART" id="SM01124"/>
    </source>
</evidence>
<dbReference type="AlphaFoldDB" id="A0A7R9KXT9"/>
<feature type="coiled-coil region" evidence="1">
    <location>
        <begin position="205"/>
        <end position="232"/>
    </location>
</feature>
<feature type="region of interest" description="Disordered" evidence="2">
    <location>
        <begin position="117"/>
        <end position="180"/>
    </location>
</feature>
<feature type="compositionally biased region" description="Basic and acidic residues" evidence="2">
    <location>
        <begin position="171"/>
        <end position="180"/>
    </location>
</feature>
<protein>
    <recommendedName>
        <fullName evidence="3">Lariat debranching enzyme C-terminal domain-containing protein</fullName>
    </recommendedName>
</protein>
<dbReference type="GO" id="GO:0005634">
    <property type="term" value="C:nucleus"/>
    <property type="evidence" value="ECO:0007669"/>
    <property type="project" value="TreeGrafter"/>
</dbReference>
<feature type="compositionally biased region" description="Acidic residues" evidence="2">
    <location>
        <begin position="131"/>
        <end position="141"/>
    </location>
</feature>
<dbReference type="Proteomes" id="UP000759131">
    <property type="component" value="Unassembled WGS sequence"/>
</dbReference>
<dbReference type="SMART" id="SM01124">
    <property type="entry name" value="DBR1"/>
    <property type="match status" value="1"/>
</dbReference>
<evidence type="ECO:0000256" key="1">
    <source>
        <dbReference type="SAM" id="Coils"/>
    </source>
</evidence>
<dbReference type="EMBL" id="OC864023">
    <property type="protein sequence ID" value="CAD7631424.1"/>
    <property type="molecule type" value="Genomic_DNA"/>
</dbReference>
<name>A0A7R9KXT9_9ACAR</name>
<dbReference type="GO" id="GO:0008419">
    <property type="term" value="F:RNA lariat debranching enzyme activity"/>
    <property type="evidence" value="ECO:0007669"/>
    <property type="project" value="TreeGrafter"/>
</dbReference>
<keyword evidence="5" id="KW-1185">Reference proteome</keyword>